<dbReference type="PANTHER" id="PTHR43349">
    <property type="entry name" value="PINORESINOL REDUCTASE-RELATED"/>
    <property type="match status" value="1"/>
</dbReference>
<dbReference type="Proteomes" id="UP000054196">
    <property type="component" value="Unassembled WGS sequence"/>
</dbReference>
<dbReference type="OMA" id="IAWEVEL"/>
<gene>
    <name evidence="2" type="ORF">PUNSTDRAFT_116775</name>
</gene>
<dbReference type="GeneID" id="18876839"/>
<dbReference type="EMBL" id="JH687557">
    <property type="protein sequence ID" value="EIN04063.1"/>
    <property type="molecule type" value="Genomic_DNA"/>
</dbReference>
<evidence type="ECO:0000313" key="3">
    <source>
        <dbReference type="Proteomes" id="UP000054196"/>
    </source>
</evidence>
<dbReference type="InterPro" id="IPR008030">
    <property type="entry name" value="NmrA-like"/>
</dbReference>
<evidence type="ECO:0000259" key="1">
    <source>
        <dbReference type="Pfam" id="PF05368"/>
    </source>
</evidence>
<name>R7S1G2_PUNST</name>
<accession>R7S1G2</accession>
<feature type="domain" description="NmrA-like" evidence="1">
    <location>
        <begin position="7"/>
        <end position="307"/>
    </location>
</feature>
<organism evidence="2 3">
    <name type="scientific">Punctularia strigosozonata (strain HHB-11173)</name>
    <name type="common">White-rot fungus</name>
    <dbReference type="NCBI Taxonomy" id="741275"/>
    <lineage>
        <taxon>Eukaryota</taxon>
        <taxon>Fungi</taxon>
        <taxon>Dikarya</taxon>
        <taxon>Basidiomycota</taxon>
        <taxon>Agaricomycotina</taxon>
        <taxon>Agaricomycetes</taxon>
        <taxon>Corticiales</taxon>
        <taxon>Punctulariaceae</taxon>
        <taxon>Punctularia</taxon>
    </lineage>
</organism>
<dbReference type="RefSeq" id="XP_007388852.1">
    <property type="nucleotide sequence ID" value="XM_007388790.1"/>
</dbReference>
<dbReference type="eggNOG" id="ENOG502QPMY">
    <property type="taxonomic scope" value="Eukaryota"/>
</dbReference>
<dbReference type="SUPFAM" id="SSF51735">
    <property type="entry name" value="NAD(P)-binding Rossmann-fold domains"/>
    <property type="match status" value="1"/>
</dbReference>
<evidence type="ECO:0000313" key="2">
    <source>
        <dbReference type="EMBL" id="EIN04063.1"/>
    </source>
</evidence>
<dbReference type="KEGG" id="psq:PUNSTDRAFT_116775"/>
<dbReference type="Pfam" id="PF05368">
    <property type="entry name" value="NmrA"/>
    <property type="match status" value="1"/>
</dbReference>
<dbReference type="Gene3D" id="3.90.25.10">
    <property type="entry name" value="UDP-galactose 4-epimerase, domain 1"/>
    <property type="match status" value="1"/>
</dbReference>
<dbReference type="AlphaFoldDB" id="R7S1G2"/>
<dbReference type="InterPro" id="IPR050608">
    <property type="entry name" value="NmrA-type/Isoflavone_red_sf"/>
</dbReference>
<dbReference type="HOGENOM" id="CLU_044876_6_0_1"/>
<reference evidence="3" key="1">
    <citation type="journal article" date="2012" name="Science">
        <title>The Paleozoic origin of enzymatic lignin decomposition reconstructed from 31 fungal genomes.</title>
        <authorList>
            <person name="Floudas D."/>
            <person name="Binder M."/>
            <person name="Riley R."/>
            <person name="Barry K."/>
            <person name="Blanchette R.A."/>
            <person name="Henrissat B."/>
            <person name="Martinez A.T."/>
            <person name="Otillar R."/>
            <person name="Spatafora J.W."/>
            <person name="Yadav J.S."/>
            <person name="Aerts A."/>
            <person name="Benoit I."/>
            <person name="Boyd A."/>
            <person name="Carlson A."/>
            <person name="Copeland A."/>
            <person name="Coutinho P.M."/>
            <person name="de Vries R.P."/>
            <person name="Ferreira P."/>
            <person name="Findley K."/>
            <person name="Foster B."/>
            <person name="Gaskell J."/>
            <person name="Glotzer D."/>
            <person name="Gorecki P."/>
            <person name="Heitman J."/>
            <person name="Hesse C."/>
            <person name="Hori C."/>
            <person name="Igarashi K."/>
            <person name="Jurgens J.A."/>
            <person name="Kallen N."/>
            <person name="Kersten P."/>
            <person name="Kohler A."/>
            <person name="Kuees U."/>
            <person name="Kumar T.K.A."/>
            <person name="Kuo A."/>
            <person name="LaButti K."/>
            <person name="Larrondo L.F."/>
            <person name="Lindquist E."/>
            <person name="Ling A."/>
            <person name="Lombard V."/>
            <person name="Lucas S."/>
            <person name="Lundell T."/>
            <person name="Martin R."/>
            <person name="McLaughlin D.J."/>
            <person name="Morgenstern I."/>
            <person name="Morin E."/>
            <person name="Murat C."/>
            <person name="Nagy L.G."/>
            <person name="Nolan M."/>
            <person name="Ohm R.A."/>
            <person name="Patyshakuliyeva A."/>
            <person name="Rokas A."/>
            <person name="Ruiz-Duenas F.J."/>
            <person name="Sabat G."/>
            <person name="Salamov A."/>
            <person name="Samejima M."/>
            <person name="Schmutz J."/>
            <person name="Slot J.C."/>
            <person name="St John F."/>
            <person name="Stenlid J."/>
            <person name="Sun H."/>
            <person name="Sun S."/>
            <person name="Syed K."/>
            <person name="Tsang A."/>
            <person name="Wiebenga A."/>
            <person name="Young D."/>
            <person name="Pisabarro A."/>
            <person name="Eastwood D.C."/>
            <person name="Martin F."/>
            <person name="Cullen D."/>
            <person name="Grigoriev I.V."/>
            <person name="Hibbett D.S."/>
        </authorList>
    </citation>
    <scope>NUCLEOTIDE SEQUENCE [LARGE SCALE GENOMIC DNA]</scope>
    <source>
        <strain evidence="3">HHB-11173 SS5</strain>
    </source>
</reference>
<dbReference type="InterPro" id="IPR036291">
    <property type="entry name" value="NAD(P)-bd_dom_sf"/>
</dbReference>
<proteinExistence type="predicted"/>
<sequence>MATSGPLVLVVGGTGRTGKSIVTGLLKHGKFRVAVLTRPVSANKPYIKELAAKGVEIRIGDISTDGHAKLVEILQGVDVLISAIYAGLIHDQRKLFAAAKDVNPNVRVVPDDWATYTPRGIRQLADDKYAIHDYIEELGLPHTYIDVGWWMQITVPGKVPGFELDTAWTFYGDGDKKFAVTDLNHIGDFVARIIEDPRTLNQWVYIWEDELTQAEAWATATRVLGSGWLQETVQVSADELLQRATEFRAKYRENPDLTSLYGLAVAEYAYSIHIRGDNNIATAKAAGALDARELYPDIRVSTFEEFLRRVHGKREENS</sequence>
<dbReference type="Gene3D" id="3.40.50.720">
    <property type="entry name" value="NAD(P)-binding Rossmann-like Domain"/>
    <property type="match status" value="1"/>
</dbReference>
<dbReference type="PANTHER" id="PTHR43349:SF93">
    <property type="entry name" value="ISOFLAVONE REDUCTASE HOMOLOG P3-RELATED"/>
    <property type="match status" value="1"/>
</dbReference>
<keyword evidence="3" id="KW-1185">Reference proteome</keyword>
<dbReference type="OrthoDB" id="2798875at2759"/>
<protein>
    <submittedName>
        <fullName evidence="2">NAD(P)-binding protein</fullName>
    </submittedName>
</protein>